<dbReference type="Pfam" id="PF00874">
    <property type="entry name" value="PRD"/>
    <property type="match status" value="2"/>
</dbReference>
<dbReference type="GO" id="GO:0006355">
    <property type="term" value="P:regulation of DNA-templated transcription"/>
    <property type="evidence" value="ECO:0007669"/>
    <property type="project" value="InterPro"/>
</dbReference>
<dbReference type="Gene3D" id="1.10.1790.10">
    <property type="entry name" value="PRD domain"/>
    <property type="match status" value="2"/>
</dbReference>
<dbReference type="Proteomes" id="UP000461880">
    <property type="component" value="Unassembled WGS sequence"/>
</dbReference>
<dbReference type="SUPFAM" id="SSF63520">
    <property type="entry name" value="PTS-regulatory domain, PRD"/>
    <property type="match status" value="2"/>
</dbReference>
<comment type="caution">
    <text evidence="3">The sequence shown here is derived from an EMBL/GenBank/DDBJ whole genome shotgun (WGS) entry which is preliminary data.</text>
</comment>
<dbReference type="PROSITE" id="PS51372">
    <property type="entry name" value="PRD_2"/>
    <property type="match status" value="2"/>
</dbReference>
<dbReference type="Pfam" id="PF03123">
    <property type="entry name" value="CAT_RBD"/>
    <property type="match status" value="1"/>
</dbReference>
<name>A0A7X2TEM7_9FIRM</name>
<dbReference type="Gene3D" id="2.30.24.10">
    <property type="entry name" value="CAT RNA-binding domain"/>
    <property type="match status" value="1"/>
</dbReference>
<dbReference type="InterPro" id="IPR011608">
    <property type="entry name" value="PRD"/>
</dbReference>
<dbReference type="AlphaFoldDB" id="A0A7X2TEM7"/>
<dbReference type="EMBL" id="VUMN01000004">
    <property type="protein sequence ID" value="MSS57814.1"/>
    <property type="molecule type" value="Genomic_DNA"/>
</dbReference>
<evidence type="ECO:0000313" key="3">
    <source>
        <dbReference type="EMBL" id="MSS57814.1"/>
    </source>
</evidence>
<feature type="domain" description="PRD" evidence="2">
    <location>
        <begin position="171"/>
        <end position="282"/>
    </location>
</feature>
<dbReference type="InterPro" id="IPR050661">
    <property type="entry name" value="BglG_antiterminators"/>
</dbReference>
<keyword evidence="1" id="KW-0677">Repeat</keyword>
<dbReference type="InterPro" id="IPR036650">
    <property type="entry name" value="CAT_RNA-bd_dom_sf"/>
</dbReference>
<dbReference type="GO" id="GO:0003723">
    <property type="term" value="F:RNA binding"/>
    <property type="evidence" value="ECO:0007669"/>
    <property type="project" value="InterPro"/>
</dbReference>
<protein>
    <submittedName>
        <fullName evidence="3">PRD domain-containing protein</fullName>
    </submittedName>
</protein>
<dbReference type="PANTHER" id="PTHR30185">
    <property type="entry name" value="CRYPTIC BETA-GLUCOSIDE BGL OPERON ANTITERMINATOR"/>
    <property type="match status" value="1"/>
</dbReference>
<feature type="domain" description="PRD" evidence="2">
    <location>
        <begin position="65"/>
        <end position="170"/>
    </location>
</feature>
<dbReference type="SMART" id="SM01061">
    <property type="entry name" value="CAT_RBD"/>
    <property type="match status" value="1"/>
</dbReference>
<keyword evidence="4" id="KW-1185">Reference proteome</keyword>
<gene>
    <name evidence="3" type="ORF">FYJ51_02720</name>
</gene>
<dbReference type="RefSeq" id="WP_154502924.1">
    <property type="nucleotide sequence ID" value="NZ_VUMN01000004.1"/>
</dbReference>
<evidence type="ECO:0000256" key="1">
    <source>
        <dbReference type="ARBA" id="ARBA00022737"/>
    </source>
</evidence>
<evidence type="ECO:0000313" key="4">
    <source>
        <dbReference type="Proteomes" id="UP000461880"/>
    </source>
</evidence>
<proteinExistence type="predicted"/>
<dbReference type="PANTHER" id="PTHR30185:SF15">
    <property type="entry name" value="CRYPTIC BETA-GLUCOSIDE BGL OPERON ANTITERMINATOR"/>
    <property type="match status" value="1"/>
</dbReference>
<reference evidence="3 4" key="1">
    <citation type="submission" date="2019-08" db="EMBL/GenBank/DDBJ databases">
        <title>In-depth cultivation of the pig gut microbiome towards novel bacterial diversity and tailored functional studies.</title>
        <authorList>
            <person name="Wylensek D."/>
            <person name="Hitch T.C.A."/>
            <person name="Clavel T."/>
        </authorList>
    </citation>
    <scope>NUCLEOTIDE SEQUENCE [LARGE SCALE GENOMIC DNA]</scope>
    <source>
        <strain evidence="3 4">Oil+RF-744-GAM-WT-6</strain>
    </source>
</reference>
<sequence>MRAVKVLNNSLVLAIDDDGTEKILMGKGIGYHKAIGYEFGDEEIEKVFVLENQEVSRRILQLAAETSAVYFDLAKEIIGYAKSRYHMELMDHIYLSLTDHLAFTAKRAKEGITFQNFYTPEMKEFNPEEYSVGEYAVQRMSKELGMEIPSAEAGNIAWHFINAETGSHDSINRVAIAATTEDILNIVRYTFGITYRKDTIAWSRYLTHVQLFAERLVTGTLLPEEPDTMLYEQLKQTCQKEFMCVDRIRVYVDEKFHQRLSSQEQMYLAIHLHRILSDVTASEEDNQE</sequence>
<dbReference type="InterPro" id="IPR036634">
    <property type="entry name" value="PRD_sf"/>
</dbReference>
<organism evidence="3 4">
    <name type="scientific">Stecheria intestinalis</name>
    <dbReference type="NCBI Taxonomy" id="2606630"/>
    <lineage>
        <taxon>Bacteria</taxon>
        <taxon>Bacillati</taxon>
        <taxon>Bacillota</taxon>
        <taxon>Erysipelotrichia</taxon>
        <taxon>Erysipelotrichales</taxon>
        <taxon>Erysipelotrichaceae</taxon>
        <taxon>Stecheria</taxon>
    </lineage>
</organism>
<dbReference type="InterPro" id="IPR004341">
    <property type="entry name" value="CAT_RNA-bd_dom"/>
</dbReference>
<dbReference type="SUPFAM" id="SSF50151">
    <property type="entry name" value="SacY-like RNA-binding domain"/>
    <property type="match status" value="1"/>
</dbReference>
<accession>A0A7X2TEM7</accession>
<evidence type="ECO:0000259" key="2">
    <source>
        <dbReference type="PROSITE" id="PS51372"/>
    </source>
</evidence>